<dbReference type="EMBL" id="VBAO01000130">
    <property type="protein sequence ID" value="TMI82366.1"/>
    <property type="molecule type" value="Genomic_DNA"/>
</dbReference>
<dbReference type="PANTHER" id="PTHR43010">
    <property type="entry name" value="UNIVERSAL STRESS PROTEIN SLR1230"/>
    <property type="match status" value="1"/>
</dbReference>
<organism evidence="3 4">
    <name type="scientific">Candidatus Segetimicrobium genomatis</name>
    <dbReference type="NCBI Taxonomy" id="2569760"/>
    <lineage>
        <taxon>Bacteria</taxon>
        <taxon>Bacillati</taxon>
        <taxon>Candidatus Sysuimicrobiota</taxon>
        <taxon>Candidatus Sysuimicrobiia</taxon>
        <taxon>Candidatus Sysuimicrobiales</taxon>
        <taxon>Candidatus Segetimicrobiaceae</taxon>
        <taxon>Candidatus Segetimicrobium</taxon>
    </lineage>
</organism>
<feature type="domain" description="UspA" evidence="2">
    <location>
        <begin position="3"/>
        <end position="144"/>
    </location>
</feature>
<dbReference type="Gene3D" id="3.40.50.620">
    <property type="entry name" value="HUPs"/>
    <property type="match status" value="1"/>
</dbReference>
<sequence length="144" mass="14986">MLRILVATDGSPHAIGAAKLAARFVRELREADVMLVNVGHIPNIALGSAGVGIVNLGALEEALQQAGRTVLEKTAEALAGVDARVRRIYRQGDPAGEIINAAEEHNADLIIMGSRGLGQVGGLILGSVSERVLHGAYGPVLIVR</sequence>
<reference evidence="3 4" key="1">
    <citation type="journal article" date="2019" name="Nat. Microbiol.">
        <title>Mediterranean grassland soil C-N compound turnover is dependent on rainfall and depth, and is mediated by genomically divergent microorganisms.</title>
        <authorList>
            <person name="Diamond S."/>
            <person name="Andeer P.F."/>
            <person name="Li Z."/>
            <person name="Crits-Christoph A."/>
            <person name="Burstein D."/>
            <person name="Anantharaman K."/>
            <person name="Lane K.R."/>
            <person name="Thomas B.C."/>
            <person name="Pan C."/>
            <person name="Northen T.R."/>
            <person name="Banfield J.F."/>
        </authorList>
    </citation>
    <scope>NUCLEOTIDE SEQUENCE [LARGE SCALE GENOMIC DNA]</scope>
    <source>
        <strain evidence="3">NP_7</strain>
    </source>
</reference>
<accession>A0A537JGX6</accession>
<dbReference type="PRINTS" id="PR01438">
    <property type="entry name" value="UNVRSLSTRESS"/>
</dbReference>
<evidence type="ECO:0000313" key="3">
    <source>
        <dbReference type="EMBL" id="TMI82366.1"/>
    </source>
</evidence>
<name>A0A537JGX6_9BACT</name>
<dbReference type="SUPFAM" id="SSF52402">
    <property type="entry name" value="Adenine nucleotide alpha hydrolases-like"/>
    <property type="match status" value="1"/>
</dbReference>
<dbReference type="InterPro" id="IPR006015">
    <property type="entry name" value="Universal_stress_UspA"/>
</dbReference>
<proteinExistence type="inferred from homology"/>
<comment type="similarity">
    <text evidence="1">Belongs to the universal stress protein A family.</text>
</comment>
<dbReference type="InterPro" id="IPR051688">
    <property type="entry name" value="USP_A"/>
</dbReference>
<evidence type="ECO:0000313" key="4">
    <source>
        <dbReference type="Proteomes" id="UP000320048"/>
    </source>
</evidence>
<evidence type="ECO:0000256" key="1">
    <source>
        <dbReference type="ARBA" id="ARBA00008791"/>
    </source>
</evidence>
<comment type="caution">
    <text evidence="3">The sequence shown here is derived from an EMBL/GenBank/DDBJ whole genome shotgun (WGS) entry which is preliminary data.</text>
</comment>
<evidence type="ECO:0000259" key="2">
    <source>
        <dbReference type="Pfam" id="PF00582"/>
    </source>
</evidence>
<protein>
    <submittedName>
        <fullName evidence="3">Universal stress protein</fullName>
    </submittedName>
</protein>
<dbReference type="PANTHER" id="PTHR43010:SF1">
    <property type="entry name" value="USPA DOMAIN-CONTAINING PROTEIN"/>
    <property type="match status" value="1"/>
</dbReference>
<gene>
    <name evidence="3" type="ORF">E6H04_04875</name>
</gene>
<dbReference type="AlphaFoldDB" id="A0A537JGX6"/>
<dbReference type="InterPro" id="IPR006016">
    <property type="entry name" value="UspA"/>
</dbReference>
<dbReference type="CDD" id="cd23659">
    <property type="entry name" value="USP_At3g01520-like"/>
    <property type="match status" value="1"/>
</dbReference>
<dbReference type="Proteomes" id="UP000320048">
    <property type="component" value="Unassembled WGS sequence"/>
</dbReference>
<dbReference type="InterPro" id="IPR014729">
    <property type="entry name" value="Rossmann-like_a/b/a_fold"/>
</dbReference>
<dbReference type="Pfam" id="PF00582">
    <property type="entry name" value="Usp"/>
    <property type="match status" value="1"/>
</dbReference>